<gene>
    <name evidence="4" type="ORF">C2E20_3314</name>
</gene>
<organism evidence="4 5">
    <name type="scientific">Micractinium conductrix</name>
    <dbReference type="NCBI Taxonomy" id="554055"/>
    <lineage>
        <taxon>Eukaryota</taxon>
        <taxon>Viridiplantae</taxon>
        <taxon>Chlorophyta</taxon>
        <taxon>core chlorophytes</taxon>
        <taxon>Trebouxiophyceae</taxon>
        <taxon>Chlorellales</taxon>
        <taxon>Chlorellaceae</taxon>
        <taxon>Chlorella clade</taxon>
        <taxon>Micractinium</taxon>
    </lineage>
</organism>
<evidence type="ECO:0000256" key="1">
    <source>
        <dbReference type="RuleBase" id="RU004560"/>
    </source>
</evidence>
<comment type="caution">
    <text evidence="4">The sequence shown here is derived from an EMBL/GenBank/DDBJ whole genome shotgun (WGS) entry which is preliminary data.</text>
</comment>
<feature type="domain" description="Septin-type G" evidence="3">
    <location>
        <begin position="277"/>
        <end position="422"/>
    </location>
</feature>
<dbReference type="AlphaFoldDB" id="A0A2P6VGP5"/>
<feature type="compositionally biased region" description="Basic and acidic residues" evidence="2">
    <location>
        <begin position="528"/>
        <end position="545"/>
    </location>
</feature>
<evidence type="ECO:0000259" key="3">
    <source>
        <dbReference type="Pfam" id="PF00735"/>
    </source>
</evidence>
<feature type="compositionally biased region" description="Low complexity" evidence="2">
    <location>
        <begin position="106"/>
        <end position="118"/>
    </location>
</feature>
<sequence>MADTVILNATRSEAATLLEPPPPRLGVPGGLADSAEGYLSTSKAFAVEEEYEGSPLGVRGEAADWPVADAAGDRTGASRAPPRLWAPPSRNGAGAASPDGLGDTRAGGASAAPAGGYASTDSARWEAPSRFSDLAPAAPPALGADGEPQATTVVQGRVRSQAEAVSEVHEAAAGGEAGLGRTTFVRNLFCSYARDASFPVNDASAPNAKRLFGENPEALCTEIVLQDPESKVYWHYLVQDTPGYGDSTDLATDRSAILDYIRACSEAYLEQARSRAAGLPTIDLQFITELAQEVPVVPVLAKADTMTAEELKARAGASNREFRHRVRAALHKAGVHSPFSRDALEDAGSRHGAGPFAVICSNTMDLDVGRFWPVRKYPWGSVEAMLAQHSDLPVLRRLLFESGYVELKEATEARFHEFRCATAARSQDFRHVHCGGRRGLGSALAGAIRLAALAGGLALAGWLLVSGAPAVKDGIVRNETVRRVKDKVEDAVEAAVDTAYTAKGIAKSATTAAVDVTKQAADSVKEKAARALESDETRKAREEAAQPRAQYRRRPWWQLWGE</sequence>
<accession>A0A2P6VGP5</accession>
<dbReference type="STRING" id="554055.A0A2P6VGP5"/>
<feature type="region of interest" description="Disordered" evidence="2">
    <location>
        <begin position="528"/>
        <end position="550"/>
    </location>
</feature>
<dbReference type="PANTHER" id="PTHR18884">
    <property type="entry name" value="SEPTIN"/>
    <property type="match status" value="1"/>
</dbReference>
<dbReference type="EMBL" id="LHPF02000007">
    <property type="protein sequence ID" value="PSC73238.1"/>
    <property type="molecule type" value="Genomic_DNA"/>
</dbReference>
<evidence type="ECO:0000313" key="4">
    <source>
        <dbReference type="EMBL" id="PSC73238.1"/>
    </source>
</evidence>
<name>A0A2P6VGP5_9CHLO</name>
<dbReference type="GO" id="GO:0005525">
    <property type="term" value="F:GTP binding"/>
    <property type="evidence" value="ECO:0007669"/>
    <property type="project" value="UniProtKB-KW"/>
</dbReference>
<keyword evidence="1" id="KW-0547">Nucleotide-binding</keyword>
<evidence type="ECO:0000313" key="5">
    <source>
        <dbReference type="Proteomes" id="UP000239649"/>
    </source>
</evidence>
<dbReference type="Pfam" id="PF00735">
    <property type="entry name" value="Septin"/>
    <property type="match status" value="1"/>
</dbReference>
<dbReference type="OrthoDB" id="416553at2759"/>
<feature type="region of interest" description="Disordered" evidence="2">
    <location>
        <begin position="71"/>
        <end position="125"/>
    </location>
</feature>
<evidence type="ECO:0000256" key="2">
    <source>
        <dbReference type="SAM" id="MobiDB-lite"/>
    </source>
</evidence>
<dbReference type="SUPFAM" id="SSF52540">
    <property type="entry name" value="P-loop containing nucleoside triphosphate hydrolases"/>
    <property type="match status" value="1"/>
</dbReference>
<dbReference type="Gene3D" id="3.40.50.300">
    <property type="entry name" value="P-loop containing nucleotide triphosphate hydrolases"/>
    <property type="match status" value="2"/>
</dbReference>
<keyword evidence="1" id="KW-0342">GTP-binding</keyword>
<dbReference type="InterPro" id="IPR030379">
    <property type="entry name" value="G_SEPTIN_dom"/>
</dbReference>
<reference evidence="4 5" key="1">
    <citation type="journal article" date="2018" name="Plant J.">
        <title>Genome sequences of Chlorella sorokiniana UTEX 1602 and Micractinium conductrix SAG 241.80: implications to maltose excretion by a green alga.</title>
        <authorList>
            <person name="Arriola M.B."/>
            <person name="Velmurugan N."/>
            <person name="Zhang Y."/>
            <person name="Plunkett M.H."/>
            <person name="Hondzo H."/>
            <person name="Barney B.M."/>
        </authorList>
    </citation>
    <scope>NUCLEOTIDE SEQUENCE [LARGE SCALE GENOMIC DNA]</scope>
    <source>
        <strain evidence="4 5">SAG 241.80</strain>
    </source>
</reference>
<dbReference type="Proteomes" id="UP000239649">
    <property type="component" value="Unassembled WGS sequence"/>
</dbReference>
<dbReference type="InterPro" id="IPR027417">
    <property type="entry name" value="P-loop_NTPase"/>
</dbReference>
<keyword evidence="5" id="KW-1185">Reference proteome</keyword>
<proteinExistence type="inferred from homology"/>
<comment type="similarity">
    <text evidence="1">Belongs to the TRAFAC class TrmE-Era-EngA-EngB-Septin-like GTPase superfamily. Septin GTPase family.</text>
</comment>
<protein>
    <submittedName>
        <fullName evidence="4">Septin-7-like isoform X11</fullName>
    </submittedName>
</protein>